<feature type="domain" description="OB" evidence="11">
    <location>
        <begin position="213"/>
        <end position="294"/>
    </location>
</feature>
<evidence type="ECO:0000313" key="16">
    <source>
        <dbReference type="Proteomes" id="UP000812966"/>
    </source>
</evidence>
<dbReference type="PANTHER" id="PTHR47165:SF4">
    <property type="entry name" value="OS03G0429900 PROTEIN"/>
    <property type="match status" value="1"/>
</dbReference>
<keyword evidence="8 9" id="KW-0539">Nucleus</keyword>
<gene>
    <name evidence="15" type="ORF">FFLO_04882</name>
</gene>
<dbReference type="GO" id="GO:0007004">
    <property type="term" value="P:telomere maintenance via telomerase"/>
    <property type="evidence" value="ECO:0007669"/>
    <property type="project" value="UniProtKB-ARBA"/>
</dbReference>
<accession>A0A8K0NPD8</accession>
<evidence type="ECO:0000259" key="11">
    <source>
        <dbReference type="Pfam" id="PF01336"/>
    </source>
</evidence>
<protein>
    <recommendedName>
        <fullName evidence="9">Replication protein A subunit</fullName>
    </recommendedName>
</protein>
<evidence type="ECO:0000256" key="4">
    <source>
        <dbReference type="ARBA" id="ARBA00022723"/>
    </source>
</evidence>
<comment type="subcellular location">
    <subcellularLocation>
        <location evidence="1 9">Nucleus</location>
    </subcellularLocation>
</comment>
<dbReference type="GO" id="GO:0006310">
    <property type="term" value="P:DNA recombination"/>
    <property type="evidence" value="ECO:0007669"/>
    <property type="project" value="InterPro"/>
</dbReference>
<dbReference type="Pfam" id="PF01336">
    <property type="entry name" value="tRNA_anti-codon"/>
    <property type="match status" value="1"/>
</dbReference>
<evidence type="ECO:0000256" key="9">
    <source>
        <dbReference type="RuleBase" id="RU364130"/>
    </source>
</evidence>
<organism evidence="15 16">
    <name type="scientific">Filobasidium floriforme</name>
    <dbReference type="NCBI Taxonomy" id="5210"/>
    <lineage>
        <taxon>Eukaryota</taxon>
        <taxon>Fungi</taxon>
        <taxon>Dikarya</taxon>
        <taxon>Basidiomycota</taxon>
        <taxon>Agaricomycotina</taxon>
        <taxon>Tremellomycetes</taxon>
        <taxon>Filobasidiales</taxon>
        <taxon>Filobasidiaceae</taxon>
        <taxon>Filobasidium</taxon>
    </lineage>
</organism>
<evidence type="ECO:0000313" key="15">
    <source>
        <dbReference type="EMBL" id="KAG7530656.1"/>
    </source>
</evidence>
<dbReference type="InterPro" id="IPR047192">
    <property type="entry name" value="Euk_RPA1_DBD_C"/>
</dbReference>
<dbReference type="InterPro" id="IPR031657">
    <property type="entry name" value="REPA_OB_2"/>
</dbReference>
<dbReference type="CDD" id="cd04475">
    <property type="entry name" value="RPA1_DBD_B"/>
    <property type="match status" value="1"/>
</dbReference>
<dbReference type="InterPro" id="IPR004365">
    <property type="entry name" value="NA-bd_OB_tRNA"/>
</dbReference>
<dbReference type="CDD" id="cd04474">
    <property type="entry name" value="RPA1_DBD_A"/>
    <property type="match status" value="1"/>
</dbReference>
<dbReference type="GO" id="GO:0003677">
    <property type="term" value="F:DNA binding"/>
    <property type="evidence" value="ECO:0007669"/>
    <property type="project" value="UniProtKB-KW"/>
</dbReference>
<evidence type="ECO:0000256" key="8">
    <source>
        <dbReference type="ARBA" id="ARBA00023242"/>
    </source>
</evidence>
<dbReference type="GO" id="GO:0006281">
    <property type="term" value="P:DNA repair"/>
    <property type="evidence" value="ECO:0007669"/>
    <property type="project" value="InterPro"/>
</dbReference>
<evidence type="ECO:0000256" key="6">
    <source>
        <dbReference type="ARBA" id="ARBA00022833"/>
    </source>
</evidence>
<dbReference type="Pfam" id="PF16900">
    <property type="entry name" value="REPA_OB_2"/>
    <property type="match status" value="1"/>
</dbReference>
<name>A0A8K0NPD8_9TREE</name>
<dbReference type="Pfam" id="PF04057">
    <property type="entry name" value="Rep-A_N"/>
    <property type="match status" value="1"/>
</dbReference>
<dbReference type="EMBL" id="JABELV010000112">
    <property type="protein sequence ID" value="KAG7530656.1"/>
    <property type="molecule type" value="Genomic_DNA"/>
</dbReference>
<dbReference type="GO" id="GO:0005662">
    <property type="term" value="C:DNA replication factor A complex"/>
    <property type="evidence" value="ECO:0007669"/>
    <property type="project" value="UniProtKB-ARBA"/>
</dbReference>
<dbReference type="GO" id="GO:0008270">
    <property type="term" value="F:zinc ion binding"/>
    <property type="evidence" value="ECO:0007669"/>
    <property type="project" value="UniProtKB-KW"/>
</dbReference>
<feature type="compositionally biased region" description="Gly residues" evidence="10">
    <location>
        <begin position="162"/>
        <end position="193"/>
    </location>
</feature>
<comment type="function">
    <text evidence="9">As part of the replication protein A (RPA/RP-A), a single-stranded DNA-binding heterotrimeric complex, may play an essential role in DNA replication, recombination and repair. Binds and stabilizes single-stranded DNA intermediates, preventing complementary DNA reannealing and recruiting different proteins involved in DNA metabolism.</text>
</comment>
<sequence>MAEEISQGAVHNLYYSDPAPESGVFQPTLQALSVKRIQTPAGNTTERYRVILSDGQHYLQSMLATQLNPLIESKQIDKNSLLKLTGYSMNYVQGRRLLILLAADIVQAQVDQKFGNPSAIDNLGAPGANNNSPAGGSAPKAENSNNTKPAVQETKPAQMGPARGGAAGARGGRGGAAGRGGAGGAGASRGGGGGAPMGPLYPIEGLSPYQNKWTIKARVTQKSDIKHWSNQRGEGKLFSVTLMDETAEIKATGFNEAVDNFYEKLQEGKVYYVSRARVNIAKKQFSNINNEYEIMFENNTEIEPCDDDNVPQVQYKFVPISEIANVEKDQTVDILAVVKEVGELGSITSKATQKPFAKRDLTLVDQSQHSIRLTLWGKQAENFKGDEQPVIAAKGVKVGDFGGRSLSMFSSSTMSLHPDIDQAHALKGWFDAEGMSVQYQTYSNSGMGGGAGGAQAIRPDEIKTIGQVKDDNIGTSDKTEYFSTRATINFLKHETFSYPACPTEGCNKKVVEEGDGWRCEKCDRTYPAPLHRYILSLSIMDHSGHIWVTAFNDVGEQLLGKTANELIELKDMDEAAFSAAFTKAQARSLTFSCSARQDTFNDQTRVRYSIRRAIPIDYKTEAMNLAKLIEAM</sequence>
<dbReference type="SUPFAM" id="SSF50249">
    <property type="entry name" value="Nucleic acid-binding proteins"/>
    <property type="match status" value="4"/>
</dbReference>
<feature type="domain" description="Replication factor-A protein 1 N-terminal" evidence="12">
    <location>
        <begin position="6"/>
        <end position="106"/>
    </location>
</feature>
<dbReference type="InterPro" id="IPR013955">
    <property type="entry name" value="Rep_factor-A_C"/>
</dbReference>
<dbReference type="InterPro" id="IPR004591">
    <property type="entry name" value="Rfa1"/>
</dbReference>
<feature type="region of interest" description="Disordered" evidence="10">
    <location>
        <begin position="121"/>
        <end position="193"/>
    </location>
</feature>
<evidence type="ECO:0000256" key="2">
    <source>
        <dbReference type="ARBA" id="ARBA00005690"/>
    </source>
</evidence>
<feature type="domain" description="Replication protein A OB" evidence="14">
    <location>
        <begin position="320"/>
        <end position="415"/>
    </location>
</feature>
<evidence type="ECO:0000256" key="10">
    <source>
        <dbReference type="SAM" id="MobiDB-lite"/>
    </source>
</evidence>
<dbReference type="PANTHER" id="PTHR47165">
    <property type="entry name" value="OS03G0429900 PROTEIN"/>
    <property type="match status" value="1"/>
</dbReference>
<keyword evidence="7 9" id="KW-0238">DNA-binding</keyword>
<dbReference type="FunFam" id="2.40.50.140:FF:000117">
    <property type="entry name" value="Replication protein A subunit"/>
    <property type="match status" value="1"/>
</dbReference>
<evidence type="ECO:0000256" key="3">
    <source>
        <dbReference type="ARBA" id="ARBA00022705"/>
    </source>
</evidence>
<dbReference type="InterPro" id="IPR007199">
    <property type="entry name" value="Rep_factor-A_N"/>
</dbReference>
<comment type="similarity">
    <text evidence="2 9">Belongs to the replication factor A protein 1 family.</text>
</comment>
<evidence type="ECO:0000256" key="5">
    <source>
        <dbReference type="ARBA" id="ARBA00022771"/>
    </source>
</evidence>
<dbReference type="GO" id="GO:0006260">
    <property type="term" value="P:DNA replication"/>
    <property type="evidence" value="ECO:0007669"/>
    <property type="project" value="UniProtKB-KW"/>
</dbReference>
<keyword evidence="4 9" id="KW-0479">Metal-binding</keyword>
<comment type="subunit">
    <text evidence="9">Component of the heterotrimeric canonical replication protein A complex (RPA).</text>
</comment>
<evidence type="ECO:0000259" key="14">
    <source>
        <dbReference type="Pfam" id="PF16900"/>
    </source>
</evidence>
<evidence type="ECO:0000256" key="1">
    <source>
        <dbReference type="ARBA" id="ARBA00004123"/>
    </source>
</evidence>
<dbReference type="GO" id="GO:0000781">
    <property type="term" value="C:chromosome, telomeric region"/>
    <property type="evidence" value="ECO:0007669"/>
    <property type="project" value="UniProtKB-ARBA"/>
</dbReference>
<proteinExistence type="inferred from homology"/>
<reference evidence="15" key="1">
    <citation type="submission" date="2020-04" db="EMBL/GenBank/DDBJ databases">
        <title>Analysis of mating type loci in Filobasidium floriforme.</title>
        <authorList>
            <person name="Nowrousian M."/>
        </authorList>
    </citation>
    <scope>NUCLEOTIDE SEQUENCE</scope>
    <source>
        <strain evidence="15">CBS 6242</strain>
    </source>
</reference>
<keyword evidence="3 9" id="KW-0235">DNA replication</keyword>
<dbReference type="InterPro" id="IPR012340">
    <property type="entry name" value="NA-bd_OB-fold"/>
</dbReference>
<feature type="domain" description="Replication factor A C-terminal" evidence="13">
    <location>
        <begin position="481"/>
        <end position="625"/>
    </location>
</feature>
<keyword evidence="6 9" id="KW-0862">Zinc</keyword>
<dbReference type="CDD" id="cd04477">
    <property type="entry name" value="RPA1N"/>
    <property type="match status" value="1"/>
</dbReference>
<dbReference type="CDD" id="cd04476">
    <property type="entry name" value="RPA1_DBD_C"/>
    <property type="match status" value="1"/>
</dbReference>
<evidence type="ECO:0000256" key="7">
    <source>
        <dbReference type="ARBA" id="ARBA00023125"/>
    </source>
</evidence>
<comment type="caution">
    <text evidence="15">The sequence shown here is derived from an EMBL/GenBank/DDBJ whole genome shotgun (WGS) entry which is preliminary data.</text>
</comment>
<dbReference type="Pfam" id="PF08646">
    <property type="entry name" value="Rep_fac-A_C"/>
    <property type="match status" value="1"/>
</dbReference>
<dbReference type="FunFam" id="2.40.50.140:FF:000090">
    <property type="entry name" value="Replication protein A subunit"/>
    <property type="match status" value="1"/>
</dbReference>
<dbReference type="AlphaFoldDB" id="A0A8K0NPD8"/>
<dbReference type="FunFam" id="2.40.50.140:FF:000064">
    <property type="entry name" value="Replication protein A subunit"/>
    <property type="match status" value="1"/>
</dbReference>
<evidence type="ECO:0000259" key="12">
    <source>
        <dbReference type="Pfam" id="PF04057"/>
    </source>
</evidence>
<dbReference type="FunFam" id="2.40.50.140:FF:000041">
    <property type="entry name" value="Replication protein A subunit"/>
    <property type="match status" value="1"/>
</dbReference>
<keyword evidence="5 9" id="KW-0863">Zinc-finger</keyword>
<dbReference type="NCBIfam" id="TIGR00617">
    <property type="entry name" value="rpa1"/>
    <property type="match status" value="1"/>
</dbReference>
<dbReference type="Proteomes" id="UP000812966">
    <property type="component" value="Unassembled WGS sequence"/>
</dbReference>
<keyword evidence="16" id="KW-1185">Reference proteome</keyword>
<evidence type="ECO:0000259" key="13">
    <source>
        <dbReference type="Pfam" id="PF08646"/>
    </source>
</evidence>
<dbReference type="Gene3D" id="2.40.50.140">
    <property type="entry name" value="Nucleic acid-binding proteins"/>
    <property type="match status" value="4"/>
</dbReference>